<feature type="region of interest" description="Disordered" evidence="1">
    <location>
        <begin position="1"/>
        <end position="80"/>
    </location>
</feature>
<evidence type="ECO:0000313" key="3">
    <source>
        <dbReference type="Proteomes" id="UP001279410"/>
    </source>
</evidence>
<dbReference type="AlphaFoldDB" id="A0AAD3R4P5"/>
<feature type="compositionally biased region" description="Basic and acidic residues" evidence="1">
    <location>
        <begin position="119"/>
        <end position="136"/>
    </location>
</feature>
<name>A0AAD3R4P5_LATJO</name>
<feature type="region of interest" description="Disordered" evidence="1">
    <location>
        <begin position="107"/>
        <end position="149"/>
    </location>
</feature>
<organism evidence="2 3">
    <name type="scientific">Lates japonicus</name>
    <name type="common">Japanese lates</name>
    <dbReference type="NCBI Taxonomy" id="270547"/>
    <lineage>
        <taxon>Eukaryota</taxon>
        <taxon>Metazoa</taxon>
        <taxon>Chordata</taxon>
        <taxon>Craniata</taxon>
        <taxon>Vertebrata</taxon>
        <taxon>Euteleostomi</taxon>
        <taxon>Actinopterygii</taxon>
        <taxon>Neopterygii</taxon>
        <taxon>Teleostei</taxon>
        <taxon>Neoteleostei</taxon>
        <taxon>Acanthomorphata</taxon>
        <taxon>Carangaria</taxon>
        <taxon>Carangaria incertae sedis</taxon>
        <taxon>Centropomidae</taxon>
        <taxon>Lates</taxon>
    </lineage>
</organism>
<feature type="compositionally biased region" description="Low complexity" evidence="1">
    <location>
        <begin position="31"/>
        <end position="60"/>
    </location>
</feature>
<dbReference type="Proteomes" id="UP001279410">
    <property type="component" value="Unassembled WGS sequence"/>
</dbReference>
<sequence length="244" mass="26855">MDFSQDSPAREEQWTKPKRRPSTPPAPPKTPASSPHPSITSSSTSPSSTSLPHHLPSSSSSPPPPQRDSSSPELDSTNESLPFVYHSSSLDSRIEMLLKEQKAKFSFLASDEEDEEDRKDEKQRGTRGDRGERRGGTGDGTGMHTGGTQTVWIRTTGGKVTEMATEEGNGEREERVGKVPLYLMQPHHPPPPILPISHHQRNPSPRLASQGLELCSRSPHRLDQLLIHAAGQEHTHHLIMGRVS</sequence>
<comment type="caution">
    <text evidence="2">The sequence shown here is derived from an EMBL/GenBank/DDBJ whole genome shotgun (WGS) entry which is preliminary data.</text>
</comment>
<dbReference type="EMBL" id="BRZM01004137">
    <property type="protein sequence ID" value="GLD55036.1"/>
    <property type="molecule type" value="Genomic_DNA"/>
</dbReference>
<accession>A0AAD3R4P5</accession>
<proteinExistence type="predicted"/>
<reference evidence="2" key="1">
    <citation type="submission" date="2022-08" db="EMBL/GenBank/DDBJ databases">
        <title>Genome sequencing of akame (Lates japonicus).</title>
        <authorList>
            <person name="Hashiguchi Y."/>
            <person name="Takahashi H."/>
        </authorList>
    </citation>
    <scope>NUCLEOTIDE SEQUENCE</scope>
    <source>
        <strain evidence="2">Kochi</strain>
    </source>
</reference>
<protein>
    <submittedName>
        <fullName evidence="2">Histone-lysine N-methyltransferase SETD1A</fullName>
    </submittedName>
</protein>
<gene>
    <name evidence="2" type="ORF">AKAME5_002848500</name>
</gene>
<keyword evidence="3" id="KW-1185">Reference proteome</keyword>
<evidence type="ECO:0000313" key="2">
    <source>
        <dbReference type="EMBL" id="GLD55036.1"/>
    </source>
</evidence>
<evidence type="ECO:0000256" key="1">
    <source>
        <dbReference type="SAM" id="MobiDB-lite"/>
    </source>
</evidence>